<evidence type="ECO:0000313" key="3">
    <source>
        <dbReference type="EMBL" id="RSD28672.1"/>
    </source>
</evidence>
<dbReference type="GO" id="GO:0042834">
    <property type="term" value="F:peptidoglycan binding"/>
    <property type="evidence" value="ECO:0007669"/>
    <property type="project" value="InterPro"/>
</dbReference>
<accession>A0A3R9EEM5</accession>
<dbReference type="PROSITE" id="PS51724">
    <property type="entry name" value="SPOR"/>
    <property type="match status" value="1"/>
</dbReference>
<dbReference type="SMART" id="SM00257">
    <property type="entry name" value="LysM"/>
    <property type="match status" value="1"/>
</dbReference>
<dbReference type="OrthoDB" id="2572716at2"/>
<dbReference type="Gene3D" id="3.30.70.1070">
    <property type="entry name" value="Sporulation related repeat"/>
    <property type="match status" value="1"/>
</dbReference>
<name>A0A3R9EEM5_9BACI</name>
<organism evidence="3 4">
    <name type="scientific">Mesobacillus subterraneus</name>
    <dbReference type="NCBI Taxonomy" id="285983"/>
    <lineage>
        <taxon>Bacteria</taxon>
        <taxon>Bacillati</taxon>
        <taxon>Bacillota</taxon>
        <taxon>Bacilli</taxon>
        <taxon>Bacillales</taxon>
        <taxon>Bacillaceae</taxon>
        <taxon>Mesobacillus</taxon>
    </lineage>
</organism>
<dbReference type="RefSeq" id="WP_125478634.1">
    <property type="nucleotide sequence ID" value="NZ_RSFW01000006.1"/>
</dbReference>
<dbReference type="Gene3D" id="3.10.350.10">
    <property type="entry name" value="LysM domain"/>
    <property type="match status" value="1"/>
</dbReference>
<dbReference type="Proteomes" id="UP000279911">
    <property type="component" value="Unassembled WGS sequence"/>
</dbReference>
<gene>
    <name evidence="3" type="ORF">EJA10_03600</name>
</gene>
<dbReference type="InterPro" id="IPR036680">
    <property type="entry name" value="SPOR-like_sf"/>
</dbReference>
<dbReference type="InterPro" id="IPR036779">
    <property type="entry name" value="LysM_dom_sf"/>
</dbReference>
<dbReference type="CDD" id="cd00118">
    <property type="entry name" value="LysM"/>
    <property type="match status" value="1"/>
</dbReference>
<proteinExistence type="predicted"/>
<dbReference type="Pfam" id="PF05036">
    <property type="entry name" value="SPOR"/>
    <property type="match status" value="1"/>
</dbReference>
<dbReference type="InterPro" id="IPR007730">
    <property type="entry name" value="SPOR-like_dom"/>
</dbReference>
<feature type="domain" description="SPOR" evidence="1">
    <location>
        <begin position="79"/>
        <end position="158"/>
    </location>
</feature>
<evidence type="ECO:0000259" key="2">
    <source>
        <dbReference type="PROSITE" id="PS51782"/>
    </source>
</evidence>
<evidence type="ECO:0000259" key="1">
    <source>
        <dbReference type="PROSITE" id="PS51724"/>
    </source>
</evidence>
<evidence type="ECO:0000313" key="4">
    <source>
        <dbReference type="Proteomes" id="UP000279911"/>
    </source>
</evidence>
<protein>
    <submittedName>
        <fullName evidence="3">LysM peptidoglycan-binding domain-containing protein</fullName>
    </submittedName>
</protein>
<dbReference type="InterPro" id="IPR018392">
    <property type="entry name" value="LysM"/>
</dbReference>
<feature type="domain" description="LysM" evidence="2">
    <location>
        <begin position="33"/>
        <end position="76"/>
    </location>
</feature>
<reference evidence="4" key="1">
    <citation type="submission" date="2018-12" db="EMBL/GenBank/DDBJ databases">
        <title>Bacillus chawlae sp. nov., Bacillus glennii sp. nov., and Bacillus saganii sp. nov. Isolated from the Vehicle Assembly Building at Kennedy Space Center where the Viking Spacecraft were Assembled.</title>
        <authorList>
            <person name="Seuylemezian A."/>
            <person name="Vaishampayan P."/>
        </authorList>
    </citation>
    <scope>NUCLEOTIDE SEQUENCE [LARGE SCALE GENOMIC DNA]</scope>
    <source>
        <strain evidence="4">DSM 13966</strain>
    </source>
</reference>
<dbReference type="SUPFAM" id="SSF110997">
    <property type="entry name" value="Sporulation related repeat"/>
    <property type="match status" value="1"/>
</dbReference>
<dbReference type="Pfam" id="PF01476">
    <property type="entry name" value="LysM"/>
    <property type="match status" value="1"/>
</dbReference>
<sequence length="292" mass="33283">MKKIKVFMLLGITALLTFSLLFFANGFGFAEGNAVTVKKGDTLYSLSKKYNLTVQELKDYNGLKNNTIYIGQKLQLPASDIEPMYVVVGGSFAKKDNADQQVSFWKKKGIEAIVVKKVINGKHYYRIQAGVFSKKDNAEKQKDILKKHGIKDAYVLTEKPLHINGVQIESTYQHLLWQFGKPAKTEDQLNIRSLYYKNDGAGVRVNFNMENGSVFGLQVYPEYLGSHTLPKNKTQILNVYGYPNEVKSVSCYESAKCEQYIYSFNKQKLIVQFDRDLKTVQYLDLSSAFRNK</sequence>
<dbReference type="SUPFAM" id="SSF54106">
    <property type="entry name" value="LysM domain"/>
    <property type="match status" value="1"/>
</dbReference>
<dbReference type="EMBL" id="RSFW01000006">
    <property type="protein sequence ID" value="RSD28672.1"/>
    <property type="molecule type" value="Genomic_DNA"/>
</dbReference>
<dbReference type="AlphaFoldDB" id="A0A3R9EEM5"/>
<dbReference type="PROSITE" id="PS51782">
    <property type="entry name" value="LYSM"/>
    <property type="match status" value="1"/>
</dbReference>
<comment type="caution">
    <text evidence="3">The sequence shown here is derived from an EMBL/GenBank/DDBJ whole genome shotgun (WGS) entry which is preliminary data.</text>
</comment>